<keyword evidence="2" id="KW-0378">Hydrolase</keyword>
<keyword evidence="2" id="KW-0255">Endonuclease</keyword>
<sequence length="234" mass="25823">MTYNIHHANPPSETVKIDVEAIARVINQQKPDLVALQEVDVHTERSGKGLDQARELARLTGMKSFFMKALDYQGGAYGIAVLSKYPIVDSAGYLLPRNPTLGGEDRAVAAITVQLPGKKQVIFASTHLDLKEENRLSQAQALIGHFQDSDLPMILGGDFNALASSPVIDLFDQHFTRTCRDDCAPTIPVKNPNRTIDFIMFKPQASVKVLSMRVIDEQYASDHLPVVAELEIVK</sequence>
<feature type="domain" description="Endonuclease/exonuclease/phosphatase" evidence="1">
    <location>
        <begin position="1"/>
        <end position="223"/>
    </location>
</feature>
<dbReference type="AlphaFoldDB" id="A0A7C9BF39"/>
<dbReference type="PANTHER" id="PTHR14859:SF15">
    <property type="entry name" value="ENDONUCLEASE_EXONUCLEASE_PHOSPHATASE DOMAIN-CONTAINING PROTEIN"/>
    <property type="match status" value="1"/>
</dbReference>
<dbReference type="GO" id="GO:0016020">
    <property type="term" value="C:membrane"/>
    <property type="evidence" value="ECO:0007669"/>
    <property type="project" value="GOC"/>
</dbReference>
<dbReference type="GO" id="GO:0006506">
    <property type="term" value="P:GPI anchor biosynthetic process"/>
    <property type="evidence" value="ECO:0007669"/>
    <property type="project" value="TreeGrafter"/>
</dbReference>
<dbReference type="PANTHER" id="PTHR14859">
    <property type="entry name" value="CALCOFLUOR WHITE HYPERSENSITIVE PROTEIN PRECURSOR"/>
    <property type="match status" value="1"/>
</dbReference>
<dbReference type="Proteomes" id="UP000479293">
    <property type="component" value="Unassembled WGS sequence"/>
</dbReference>
<dbReference type="InterPro" id="IPR036691">
    <property type="entry name" value="Endo/exonu/phosph_ase_sf"/>
</dbReference>
<evidence type="ECO:0000259" key="1">
    <source>
        <dbReference type="Pfam" id="PF03372"/>
    </source>
</evidence>
<dbReference type="Gene3D" id="3.60.10.10">
    <property type="entry name" value="Endonuclease/exonuclease/phosphatase"/>
    <property type="match status" value="1"/>
</dbReference>
<dbReference type="EMBL" id="WHLY01000002">
    <property type="protein sequence ID" value="MPR34200.1"/>
    <property type="molecule type" value="Genomic_DNA"/>
</dbReference>
<protein>
    <submittedName>
        <fullName evidence="2">Endonuclease</fullName>
    </submittedName>
</protein>
<evidence type="ECO:0000313" key="2">
    <source>
        <dbReference type="EMBL" id="MPR34200.1"/>
    </source>
</evidence>
<comment type="caution">
    <text evidence="2">The sequence shown here is derived from an EMBL/GenBank/DDBJ whole genome shotgun (WGS) entry which is preliminary data.</text>
</comment>
<dbReference type="InterPro" id="IPR005135">
    <property type="entry name" value="Endo/exonuclease/phosphatase"/>
</dbReference>
<dbReference type="SUPFAM" id="SSF56219">
    <property type="entry name" value="DNase I-like"/>
    <property type="match status" value="1"/>
</dbReference>
<accession>A0A7C9BF39</accession>
<dbReference type="GO" id="GO:0004519">
    <property type="term" value="F:endonuclease activity"/>
    <property type="evidence" value="ECO:0007669"/>
    <property type="project" value="UniProtKB-KW"/>
</dbReference>
<keyword evidence="2" id="KW-0540">Nuclease</keyword>
<organism evidence="2 3">
    <name type="scientific">Salmonirosea aquatica</name>
    <dbReference type="NCBI Taxonomy" id="2654236"/>
    <lineage>
        <taxon>Bacteria</taxon>
        <taxon>Pseudomonadati</taxon>
        <taxon>Bacteroidota</taxon>
        <taxon>Cytophagia</taxon>
        <taxon>Cytophagales</taxon>
        <taxon>Spirosomataceae</taxon>
        <taxon>Salmonirosea</taxon>
    </lineage>
</organism>
<dbReference type="InterPro" id="IPR051916">
    <property type="entry name" value="GPI-anchor_lipid_remodeler"/>
</dbReference>
<reference evidence="2 3" key="1">
    <citation type="submission" date="2019-10" db="EMBL/GenBank/DDBJ databases">
        <title>Draft Genome Sequence of Cytophagaceae sp. SJW1-29.</title>
        <authorList>
            <person name="Choi A."/>
        </authorList>
    </citation>
    <scope>NUCLEOTIDE SEQUENCE [LARGE SCALE GENOMIC DNA]</scope>
    <source>
        <strain evidence="2 3">SJW1-29</strain>
    </source>
</reference>
<keyword evidence="3" id="KW-1185">Reference proteome</keyword>
<dbReference type="Pfam" id="PF03372">
    <property type="entry name" value="Exo_endo_phos"/>
    <property type="match status" value="1"/>
</dbReference>
<name>A0A7C9BF39_9BACT</name>
<gene>
    <name evidence="2" type="ORF">GBK04_12745</name>
</gene>
<evidence type="ECO:0000313" key="3">
    <source>
        <dbReference type="Proteomes" id="UP000479293"/>
    </source>
</evidence>
<proteinExistence type="predicted"/>